<dbReference type="AlphaFoldDB" id="A0A8J4G253"/>
<evidence type="ECO:0000313" key="2">
    <source>
        <dbReference type="EMBL" id="GIL82629.1"/>
    </source>
</evidence>
<dbReference type="EMBL" id="BNCP01000024">
    <property type="protein sequence ID" value="GIL82629.1"/>
    <property type="molecule type" value="Genomic_DNA"/>
</dbReference>
<evidence type="ECO:0000313" key="3">
    <source>
        <dbReference type="EMBL" id="GIL93566.1"/>
    </source>
</evidence>
<comment type="caution">
    <text evidence="3">The sequence shown here is derived from an EMBL/GenBank/DDBJ whole genome shotgun (WGS) entry which is preliminary data.</text>
</comment>
<evidence type="ECO:0000313" key="4">
    <source>
        <dbReference type="Proteomes" id="UP000747110"/>
    </source>
</evidence>
<name>A0A8J4G253_9CHLO</name>
<accession>A0A8J4G253</accession>
<proteinExistence type="predicted"/>
<reference evidence="3" key="1">
    <citation type="journal article" date="2021" name="Proc. Natl. Acad. Sci. U.S.A.">
        <title>Three genomes in the algal genus Volvox reveal the fate of a haploid sex-determining region after a transition to homothallism.</title>
        <authorList>
            <person name="Yamamoto K."/>
            <person name="Hamaji T."/>
            <person name="Kawai-Toyooka H."/>
            <person name="Matsuzaki R."/>
            <person name="Takahashi F."/>
            <person name="Nishimura Y."/>
            <person name="Kawachi M."/>
            <person name="Noguchi H."/>
            <person name="Minakuchi Y."/>
            <person name="Umen J.G."/>
            <person name="Toyoda A."/>
            <person name="Nozaki H."/>
        </authorList>
    </citation>
    <scope>NUCLEOTIDE SEQUENCE</scope>
    <source>
        <strain evidence="3">NIES-3786</strain>
    </source>
</reference>
<dbReference type="EMBL" id="BNCP01000018">
    <property type="protein sequence ID" value="GIL80401.1"/>
    <property type="molecule type" value="Genomic_DNA"/>
</dbReference>
<dbReference type="Proteomes" id="UP000747110">
    <property type="component" value="Unassembled WGS sequence"/>
</dbReference>
<dbReference type="EMBL" id="BNCP01000118">
    <property type="protein sequence ID" value="GIL93566.1"/>
    <property type="molecule type" value="Genomic_DNA"/>
</dbReference>
<organism evidence="3 4">
    <name type="scientific">Volvox reticuliferus</name>
    <dbReference type="NCBI Taxonomy" id="1737510"/>
    <lineage>
        <taxon>Eukaryota</taxon>
        <taxon>Viridiplantae</taxon>
        <taxon>Chlorophyta</taxon>
        <taxon>core chlorophytes</taxon>
        <taxon>Chlorophyceae</taxon>
        <taxon>CS clade</taxon>
        <taxon>Chlamydomonadales</taxon>
        <taxon>Volvocaceae</taxon>
        <taxon>Volvox</taxon>
    </lineage>
</organism>
<gene>
    <name evidence="2" type="ORF">Vretifemale_11503</name>
    <name evidence="3" type="ORF">Vretifemale_20969</name>
    <name evidence="1" type="ORF">Vretifemale_9512</name>
</gene>
<protein>
    <submittedName>
        <fullName evidence="3">Uncharacterized protein</fullName>
    </submittedName>
</protein>
<sequence>MVEVLAAVRKQAGHDGWVGLQCYLIHVSTLHGREVVLGGNGPCLDRPPSNPIRLHCCGTAISCNPNLCVTQLHLSSCGRPYALLYIPIPFRTCVPSPFSLHGGHVTCDTKHHIDYTTGVDLSHLEVIRPQFMQDVAVPRCMRNTPPT</sequence>
<keyword evidence="4" id="KW-1185">Reference proteome</keyword>
<evidence type="ECO:0000313" key="1">
    <source>
        <dbReference type="EMBL" id="GIL80401.1"/>
    </source>
</evidence>